<evidence type="ECO:0000313" key="2">
    <source>
        <dbReference type="EMBL" id="TDR35401.1"/>
    </source>
</evidence>
<comment type="caution">
    <text evidence="2">The sequence shown here is derived from an EMBL/GenBank/DDBJ whole genome shotgun (WGS) entry which is preliminary data.</text>
</comment>
<evidence type="ECO:0000256" key="1">
    <source>
        <dbReference type="SAM" id="Phobius"/>
    </source>
</evidence>
<dbReference type="RefSeq" id="WP_280940160.1">
    <property type="nucleotide sequence ID" value="NZ_KK073885.1"/>
</dbReference>
<gene>
    <name evidence="2" type="ORF">DES43_10936</name>
</gene>
<keyword evidence="1" id="KW-1133">Transmembrane helix</keyword>
<keyword evidence="3" id="KW-1185">Reference proteome</keyword>
<keyword evidence="1" id="KW-0472">Membrane</keyword>
<evidence type="ECO:0000313" key="3">
    <source>
        <dbReference type="Proteomes" id="UP000294958"/>
    </source>
</evidence>
<protein>
    <submittedName>
        <fullName evidence="2">Uncharacterized protein</fullName>
    </submittedName>
</protein>
<name>A0A4R6YG62_9HYPH</name>
<sequence>MRYVIVIVIIACFLIWDGLYNGGRYIDMGVRGMNDVVRMVTG</sequence>
<accession>A0A4R6YG62</accession>
<dbReference type="EMBL" id="SNZF01000009">
    <property type="protein sequence ID" value="TDR35401.1"/>
    <property type="molecule type" value="Genomic_DNA"/>
</dbReference>
<feature type="transmembrane region" description="Helical" evidence="1">
    <location>
        <begin position="6"/>
        <end position="23"/>
    </location>
</feature>
<proteinExistence type="predicted"/>
<reference evidence="2 3" key="1">
    <citation type="submission" date="2019-03" db="EMBL/GenBank/DDBJ databases">
        <title>Genomic Encyclopedia of Type Strains, Phase IV (KMG-IV): sequencing the most valuable type-strain genomes for metagenomic binning, comparative biology and taxonomic classification.</title>
        <authorList>
            <person name="Goeker M."/>
        </authorList>
    </citation>
    <scope>NUCLEOTIDE SEQUENCE [LARGE SCALE GENOMIC DNA]</scope>
    <source>
        <strain evidence="2 3">DSM 11603</strain>
    </source>
</reference>
<organism evidence="2 3">
    <name type="scientific">Aquamicrobium defluvii</name>
    <dbReference type="NCBI Taxonomy" id="69279"/>
    <lineage>
        <taxon>Bacteria</taxon>
        <taxon>Pseudomonadati</taxon>
        <taxon>Pseudomonadota</taxon>
        <taxon>Alphaproteobacteria</taxon>
        <taxon>Hyphomicrobiales</taxon>
        <taxon>Phyllobacteriaceae</taxon>
        <taxon>Aquamicrobium</taxon>
    </lineage>
</organism>
<dbReference type="Proteomes" id="UP000294958">
    <property type="component" value="Unassembled WGS sequence"/>
</dbReference>
<keyword evidence="1" id="KW-0812">Transmembrane</keyword>
<dbReference type="AlphaFoldDB" id="A0A4R6YG62"/>